<feature type="transmembrane region" description="Helical" evidence="1">
    <location>
        <begin position="163"/>
        <end position="180"/>
    </location>
</feature>
<feature type="transmembrane region" description="Helical" evidence="1">
    <location>
        <begin position="21"/>
        <end position="42"/>
    </location>
</feature>
<dbReference type="Proteomes" id="UP000536262">
    <property type="component" value="Unassembled WGS sequence"/>
</dbReference>
<feature type="transmembrane region" description="Helical" evidence="1">
    <location>
        <begin position="126"/>
        <end position="151"/>
    </location>
</feature>
<evidence type="ECO:0000256" key="1">
    <source>
        <dbReference type="SAM" id="Phobius"/>
    </source>
</evidence>
<feature type="transmembrane region" description="Helical" evidence="1">
    <location>
        <begin position="48"/>
        <end position="69"/>
    </location>
</feature>
<proteinExistence type="predicted"/>
<keyword evidence="1" id="KW-0812">Transmembrane</keyword>
<gene>
    <name evidence="3" type="ORF">GGR00_004362</name>
</gene>
<accession>A0A7X0KMW2</accession>
<dbReference type="Pfam" id="PF02517">
    <property type="entry name" value="Rce1-like"/>
    <property type="match status" value="1"/>
</dbReference>
<name>A0A7X0KMW2_9HYPH</name>
<dbReference type="InterPro" id="IPR003675">
    <property type="entry name" value="Rce1/LyrA-like_dom"/>
</dbReference>
<feature type="transmembrane region" description="Helical" evidence="1">
    <location>
        <begin position="81"/>
        <end position="106"/>
    </location>
</feature>
<feature type="domain" description="CAAX prenyl protease 2/Lysostaphin resistance protein A-like" evidence="2">
    <location>
        <begin position="125"/>
        <end position="223"/>
    </location>
</feature>
<dbReference type="GO" id="GO:0080120">
    <property type="term" value="P:CAAX-box protein maturation"/>
    <property type="evidence" value="ECO:0007669"/>
    <property type="project" value="UniProtKB-ARBA"/>
</dbReference>
<dbReference type="EMBL" id="JACHOU010000014">
    <property type="protein sequence ID" value="MBB6356550.1"/>
    <property type="molecule type" value="Genomic_DNA"/>
</dbReference>
<evidence type="ECO:0000313" key="4">
    <source>
        <dbReference type="Proteomes" id="UP000536262"/>
    </source>
</evidence>
<reference evidence="3 4" key="1">
    <citation type="submission" date="2020-08" db="EMBL/GenBank/DDBJ databases">
        <title>Genomic Encyclopedia of Type Strains, Phase IV (KMG-IV): sequencing the most valuable type-strain genomes for metagenomic binning, comparative biology and taxonomic classification.</title>
        <authorList>
            <person name="Goeker M."/>
        </authorList>
    </citation>
    <scope>NUCLEOTIDE SEQUENCE [LARGE SCALE GENOMIC DNA]</scope>
    <source>
        <strain evidence="3 4">DSM 7051</strain>
    </source>
</reference>
<organism evidence="3 4">
    <name type="scientific">Aminobacter aganoensis</name>
    <dbReference type="NCBI Taxonomy" id="83264"/>
    <lineage>
        <taxon>Bacteria</taxon>
        <taxon>Pseudomonadati</taxon>
        <taxon>Pseudomonadota</taxon>
        <taxon>Alphaproteobacteria</taxon>
        <taxon>Hyphomicrobiales</taxon>
        <taxon>Phyllobacteriaceae</taxon>
        <taxon>Aminobacter</taxon>
    </lineage>
</organism>
<dbReference type="AlphaFoldDB" id="A0A7X0KMW2"/>
<dbReference type="GO" id="GO:0004175">
    <property type="term" value="F:endopeptidase activity"/>
    <property type="evidence" value="ECO:0007669"/>
    <property type="project" value="UniProtKB-ARBA"/>
</dbReference>
<keyword evidence="4" id="KW-1185">Reference proteome</keyword>
<keyword evidence="1" id="KW-1133">Transmembrane helix</keyword>
<comment type="caution">
    <text evidence="3">The sequence shown here is derived from an EMBL/GenBank/DDBJ whole genome shotgun (WGS) entry which is preliminary data.</text>
</comment>
<dbReference type="RefSeq" id="WP_184701034.1">
    <property type="nucleotide sequence ID" value="NZ_BAABEG010000002.1"/>
</dbReference>
<evidence type="ECO:0000313" key="3">
    <source>
        <dbReference type="EMBL" id="MBB6356550.1"/>
    </source>
</evidence>
<sequence>MGVKPDFPFYNGLPAELGGRGWLLVLGAVLVAYLQLVLLPLPGFPLNFIPVILFSVIPLAALAWVGGAWTSLFRRYGPREFGLTILFGLLTLVVSFAAGLILTFLTTMTANPVLVSELSSTDLALLLVRSGIQLVGEETVTILPLLAVMWFCFQRLHWSRSRSLVAGVVVSTLLFAAMHLPTYGWNVIQCFGVIGVARLVMTVSYLLTGNLAVSIGAHVLHDWALFFMSFAGAHAPIDPAAGAS</sequence>
<evidence type="ECO:0000259" key="2">
    <source>
        <dbReference type="Pfam" id="PF02517"/>
    </source>
</evidence>
<keyword evidence="1" id="KW-0472">Membrane</keyword>
<protein>
    <recommendedName>
        <fullName evidence="2">CAAX prenyl protease 2/Lysostaphin resistance protein A-like domain-containing protein</fullName>
    </recommendedName>
</protein>